<protein>
    <submittedName>
        <fullName evidence="2">Uncharacterized protein</fullName>
    </submittedName>
</protein>
<gene>
    <name evidence="2" type="ORF">MIND_01303800</name>
</gene>
<proteinExistence type="predicted"/>
<dbReference type="EMBL" id="JACAZF010000014">
    <property type="protein sequence ID" value="KAF7290636.1"/>
    <property type="molecule type" value="Genomic_DNA"/>
</dbReference>
<keyword evidence="3" id="KW-1185">Reference proteome</keyword>
<feature type="region of interest" description="Disordered" evidence="1">
    <location>
        <begin position="144"/>
        <end position="171"/>
    </location>
</feature>
<dbReference type="RefSeq" id="XP_037213996.1">
    <property type="nucleotide sequence ID" value="XM_037369498.1"/>
</dbReference>
<dbReference type="Proteomes" id="UP000636479">
    <property type="component" value="Unassembled WGS sequence"/>
</dbReference>
<evidence type="ECO:0000313" key="2">
    <source>
        <dbReference type="EMBL" id="KAF7290636.1"/>
    </source>
</evidence>
<evidence type="ECO:0000313" key="3">
    <source>
        <dbReference type="Proteomes" id="UP000636479"/>
    </source>
</evidence>
<reference evidence="2" key="1">
    <citation type="submission" date="2020-05" db="EMBL/GenBank/DDBJ databases">
        <title>Mycena genomes resolve the evolution of fungal bioluminescence.</title>
        <authorList>
            <person name="Tsai I.J."/>
        </authorList>
    </citation>
    <scope>NUCLEOTIDE SEQUENCE</scope>
    <source>
        <strain evidence="2">171206Taipei</strain>
    </source>
</reference>
<sequence length="171" mass="18821">MIRNRTGNSAKAIFNMHYANIGGHVQAVLLDENDDVIPVGPQKLRVMETDKKLNLSVTVTVHLPAGKAFRVRVTSQRTAPVTALCTIKCSPRSLWPSHPAKERWVMDDAPLVPASQRISRLWRSEVTRGLRRTVLHHWLAARSGARGPGEMSHRKGDAGEARARPAKAGGI</sequence>
<comment type="caution">
    <text evidence="2">The sequence shown here is derived from an EMBL/GenBank/DDBJ whole genome shotgun (WGS) entry which is preliminary data.</text>
</comment>
<dbReference type="AlphaFoldDB" id="A0A8H6S243"/>
<feature type="compositionally biased region" description="Basic and acidic residues" evidence="1">
    <location>
        <begin position="151"/>
        <end position="163"/>
    </location>
</feature>
<name>A0A8H6S243_9AGAR</name>
<accession>A0A8H6S243</accession>
<evidence type="ECO:0000256" key="1">
    <source>
        <dbReference type="SAM" id="MobiDB-lite"/>
    </source>
</evidence>
<dbReference type="GeneID" id="59352014"/>
<organism evidence="2 3">
    <name type="scientific">Mycena indigotica</name>
    <dbReference type="NCBI Taxonomy" id="2126181"/>
    <lineage>
        <taxon>Eukaryota</taxon>
        <taxon>Fungi</taxon>
        <taxon>Dikarya</taxon>
        <taxon>Basidiomycota</taxon>
        <taxon>Agaricomycotina</taxon>
        <taxon>Agaricomycetes</taxon>
        <taxon>Agaricomycetidae</taxon>
        <taxon>Agaricales</taxon>
        <taxon>Marasmiineae</taxon>
        <taxon>Mycenaceae</taxon>
        <taxon>Mycena</taxon>
    </lineage>
</organism>